<sequence length="581" mass="63938" precursor="true">MNLPSVLKLTLSITVALSLSLATSSYAAVPAIKALVPMGGQAGTTVVVMIEGTTDKEKHAAVWSSRDDLQIEPGEKPNQLKITIPENAAPGFAWIRLHTPEGASNLRPFQIGTIPEVTETEKNNELDEAFVIEPQTVVVNGVLSSGADVDVYRVHLEPGQTVVARMQANSRMGSPMDSVMQVVSPRGFVLKQYDDDLGVDPMAVYTAAEAGDYYLRLFSFPSKPNQSISFSGSSNYTYRLMVTTGPYVDHTTPLSVSASEPTALKLFGWNLPRELHEVTLTPTEDATSVKYHHEQIANVVELEQTKYPQIIEREPNEKESPQAITLPAVITGQIHERKDNDRFQFTAAKGSLYQIRMTSREKGFPLDPLVRIYDSEGKVLKEVDDISRDNVDFDFDFTFPADGEYTIDVRDRFDFGGYRFVYRLEIIPAEPAFDATVAATKFTLKGGEKLELPVTITRKRGYAQKLRFDVKGLPEGVTVEAPVSEPTGDSSKKVTLALNSPYDLTASTPLEIVAVPVLTETVPNETPNAENSEPQTREVDGPAQPVVATVSEMSQQTSDLWLTAIAGEKPKEEPKPEEKKE</sequence>
<dbReference type="Gene3D" id="2.60.120.380">
    <property type="match status" value="2"/>
</dbReference>
<feature type="domain" description="Peptidase C-terminal archaeal/bacterial" evidence="3">
    <location>
        <begin position="339"/>
        <end position="410"/>
    </location>
</feature>
<feature type="region of interest" description="Disordered" evidence="1">
    <location>
        <begin position="521"/>
        <end position="558"/>
    </location>
</feature>
<protein>
    <recommendedName>
        <fullName evidence="3">Peptidase C-terminal archaeal/bacterial domain-containing protein</fullName>
    </recommendedName>
</protein>
<dbReference type="KEGG" id="plon:Pla110_05140"/>
<dbReference type="AlphaFoldDB" id="A0A518CHU5"/>
<dbReference type="EMBL" id="CP036281">
    <property type="protein sequence ID" value="QDU78810.1"/>
    <property type="molecule type" value="Genomic_DNA"/>
</dbReference>
<feature type="signal peptide" evidence="2">
    <location>
        <begin position="1"/>
        <end position="27"/>
    </location>
</feature>
<dbReference type="OrthoDB" id="235850at2"/>
<reference evidence="4 5" key="1">
    <citation type="submission" date="2019-02" db="EMBL/GenBank/DDBJ databases">
        <title>Deep-cultivation of Planctomycetes and their phenomic and genomic characterization uncovers novel biology.</title>
        <authorList>
            <person name="Wiegand S."/>
            <person name="Jogler M."/>
            <person name="Boedeker C."/>
            <person name="Pinto D."/>
            <person name="Vollmers J."/>
            <person name="Rivas-Marin E."/>
            <person name="Kohn T."/>
            <person name="Peeters S.H."/>
            <person name="Heuer A."/>
            <person name="Rast P."/>
            <person name="Oberbeckmann S."/>
            <person name="Bunk B."/>
            <person name="Jeske O."/>
            <person name="Meyerdierks A."/>
            <person name="Storesund J.E."/>
            <person name="Kallscheuer N."/>
            <person name="Luecker S."/>
            <person name="Lage O.M."/>
            <person name="Pohl T."/>
            <person name="Merkel B.J."/>
            <person name="Hornburger P."/>
            <person name="Mueller R.-W."/>
            <person name="Bruemmer F."/>
            <person name="Labrenz M."/>
            <person name="Spormann A.M."/>
            <person name="Op den Camp H."/>
            <person name="Overmann J."/>
            <person name="Amann R."/>
            <person name="Jetten M.S.M."/>
            <person name="Mascher T."/>
            <person name="Medema M.H."/>
            <person name="Devos D.P."/>
            <person name="Kaster A.-K."/>
            <person name="Ovreas L."/>
            <person name="Rohde M."/>
            <person name="Galperin M.Y."/>
            <person name="Jogler C."/>
        </authorList>
    </citation>
    <scope>NUCLEOTIDE SEQUENCE [LARGE SCALE GENOMIC DNA]</scope>
    <source>
        <strain evidence="4 5">Pla110</strain>
    </source>
</reference>
<evidence type="ECO:0000313" key="5">
    <source>
        <dbReference type="Proteomes" id="UP000317178"/>
    </source>
</evidence>
<accession>A0A518CHU5</accession>
<dbReference type="RefSeq" id="WP_144992850.1">
    <property type="nucleotide sequence ID" value="NZ_CP036281.1"/>
</dbReference>
<feature type="chain" id="PRO_5021818414" description="Peptidase C-terminal archaeal/bacterial domain-containing protein" evidence="2">
    <location>
        <begin position="28"/>
        <end position="581"/>
    </location>
</feature>
<dbReference type="InterPro" id="IPR007280">
    <property type="entry name" value="Peptidase_C_arc/bac"/>
</dbReference>
<keyword evidence="2" id="KW-0732">Signal</keyword>
<dbReference type="Pfam" id="PF04151">
    <property type="entry name" value="PPC"/>
    <property type="match status" value="1"/>
</dbReference>
<feature type="compositionally biased region" description="Polar residues" evidence="1">
    <location>
        <begin position="521"/>
        <end position="534"/>
    </location>
</feature>
<evidence type="ECO:0000256" key="1">
    <source>
        <dbReference type="SAM" id="MobiDB-lite"/>
    </source>
</evidence>
<dbReference type="Proteomes" id="UP000317178">
    <property type="component" value="Chromosome"/>
</dbReference>
<organism evidence="4 5">
    <name type="scientific">Polystyrenella longa</name>
    <dbReference type="NCBI Taxonomy" id="2528007"/>
    <lineage>
        <taxon>Bacteria</taxon>
        <taxon>Pseudomonadati</taxon>
        <taxon>Planctomycetota</taxon>
        <taxon>Planctomycetia</taxon>
        <taxon>Planctomycetales</taxon>
        <taxon>Planctomycetaceae</taxon>
        <taxon>Polystyrenella</taxon>
    </lineage>
</organism>
<name>A0A518CHU5_9PLAN</name>
<evidence type="ECO:0000256" key="2">
    <source>
        <dbReference type="SAM" id="SignalP"/>
    </source>
</evidence>
<evidence type="ECO:0000313" key="4">
    <source>
        <dbReference type="EMBL" id="QDU78810.1"/>
    </source>
</evidence>
<gene>
    <name evidence="4" type="ORF">Pla110_05140</name>
</gene>
<evidence type="ECO:0000259" key="3">
    <source>
        <dbReference type="Pfam" id="PF04151"/>
    </source>
</evidence>
<proteinExistence type="predicted"/>
<dbReference type="SUPFAM" id="SSF89260">
    <property type="entry name" value="Collagen-binding domain"/>
    <property type="match status" value="2"/>
</dbReference>
<keyword evidence="5" id="KW-1185">Reference proteome</keyword>